<dbReference type="Proteomes" id="UP000314983">
    <property type="component" value="Chromosome 24"/>
</dbReference>
<keyword evidence="2" id="KW-1185">Reference proteome</keyword>
<evidence type="ECO:0000313" key="2">
    <source>
        <dbReference type="Proteomes" id="UP000314983"/>
    </source>
</evidence>
<evidence type="ECO:0000313" key="1">
    <source>
        <dbReference type="Ensembl" id="ENSEEEP00000061368.1"/>
    </source>
</evidence>
<proteinExistence type="predicted"/>
<sequence length="96" mass="10897">MMCSKSIEWLQLELDSGTDGSFLLLDCCSHQLYELFHIETAINLDNEKFIRWCKTDTVILTSKGSVLALVLQKLWDEGGYPFSLKVTSMFGNNVSK</sequence>
<reference evidence="1" key="3">
    <citation type="submission" date="2025-09" db="UniProtKB">
        <authorList>
            <consortium name="Ensembl"/>
        </authorList>
    </citation>
    <scope>IDENTIFICATION</scope>
</reference>
<dbReference type="AlphaFoldDB" id="A0AAY5EXA1"/>
<reference evidence="1" key="2">
    <citation type="submission" date="2025-08" db="UniProtKB">
        <authorList>
            <consortium name="Ensembl"/>
        </authorList>
    </citation>
    <scope>IDENTIFICATION</scope>
</reference>
<dbReference type="Ensembl" id="ENSEEET00000065023.1">
    <property type="protein sequence ID" value="ENSEEEP00000061368.1"/>
    <property type="gene ID" value="ENSEEEG00000028613.1"/>
</dbReference>
<reference evidence="1 2" key="1">
    <citation type="submission" date="2020-05" db="EMBL/GenBank/DDBJ databases">
        <title>Electrophorus electricus (electric eel) genome, fEleEle1, primary haplotype.</title>
        <authorList>
            <person name="Myers G."/>
            <person name="Meyer A."/>
            <person name="Fedrigo O."/>
            <person name="Formenti G."/>
            <person name="Rhie A."/>
            <person name="Tracey A."/>
            <person name="Sims Y."/>
            <person name="Jarvis E.D."/>
        </authorList>
    </citation>
    <scope>NUCLEOTIDE SEQUENCE [LARGE SCALE GENOMIC DNA]</scope>
</reference>
<dbReference type="SUPFAM" id="SSF52821">
    <property type="entry name" value="Rhodanese/Cell cycle control phosphatase"/>
    <property type="match status" value="1"/>
</dbReference>
<dbReference type="Gene3D" id="3.40.250.10">
    <property type="entry name" value="Rhodanese-like domain"/>
    <property type="match status" value="1"/>
</dbReference>
<name>A0AAY5EXA1_ELEEL</name>
<protein>
    <submittedName>
        <fullName evidence="1">Uncharacterized protein</fullName>
    </submittedName>
</protein>
<accession>A0AAY5EXA1</accession>
<dbReference type="InterPro" id="IPR036873">
    <property type="entry name" value="Rhodanese-like_dom_sf"/>
</dbReference>
<organism evidence="1 2">
    <name type="scientific">Electrophorus electricus</name>
    <name type="common">Electric eel</name>
    <name type="synonym">Gymnotus electricus</name>
    <dbReference type="NCBI Taxonomy" id="8005"/>
    <lineage>
        <taxon>Eukaryota</taxon>
        <taxon>Metazoa</taxon>
        <taxon>Chordata</taxon>
        <taxon>Craniata</taxon>
        <taxon>Vertebrata</taxon>
        <taxon>Euteleostomi</taxon>
        <taxon>Actinopterygii</taxon>
        <taxon>Neopterygii</taxon>
        <taxon>Teleostei</taxon>
        <taxon>Ostariophysi</taxon>
        <taxon>Gymnotiformes</taxon>
        <taxon>Gymnotoidei</taxon>
        <taxon>Gymnotidae</taxon>
        <taxon>Electrophorus</taxon>
    </lineage>
</organism>